<dbReference type="Proteomes" id="UP001156441">
    <property type="component" value="Unassembled WGS sequence"/>
</dbReference>
<evidence type="ECO:0000313" key="8">
    <source>
        <dbReference type="EMBL" id="MCT2583528.1"/>
    </source>
</evidence>
<organism evidence="8 9">
    <name type="scientific">Actinophytocola gossypii</name>
    <dbReference type="NCBI Taxonomy" id="2812003"/>
    <lineage>
        <taxon>Bacteria</taxon>
        <taxon>Bacillati</taxon>
        <taxon>Actinomycetota</taxon>
        <taxon>Actinomycetes</taxon>
        <taxon>Pseudonocardiales</taxon>
        <taxon>Pseudonocardiaceae</taxon>
    </lineage>
</organism>
<dbReference type="SUPFAM" id="SSF56645">
    <property type="entry name" value="Acyl-CoA dehydrogenase NM domain-like"/>
    <property type="match status" value="1"/>
</dbReference>
<comment type="caution">
    <text evidence="8">The sequence shown here is derived from an EMBL/GenBank/DDBJ whole genome shotgun (WGS) entry which is preliminary data.</text>
</comment>
<dbReference type="RefSeq" id="WP_260190895.1">
    <property type="nucleotide sequence ID" value="NZ_JAFFZE010000009.1"/>
</dbReference>
<evidence type="ECO:0000256" key="1">
    <source>
        <dbReference type="ARBA" id="ARBA00001974"/>
    </source>
</evidence>
<gene>
    <name evidence="8" type="ORF">JT362_10405</name>
</gene>
<feature type="domain" description="Acyl-CoA dehydrogenase/oxidase C-terminal" evidence="6">
    <location>
        <begin position="180"/>
        <end position="301"/>
    </location>
</feature>
<accession>A0ABT2J6N5</accession>
<sequence length="324" mass="33251">MADLLRETVRAAAEDGADWRALGEQLGVLGLAVPERWGGSGAGLGEAAVVAEELGAVLASVPFVSTVVAARLLVESGDDAACADLLPGLCDGSRTFAVASLPTGVDRPAGTAEGVVDGPGATDLLVLAGDGLFHVDGAAAEVVPVPTLDLTRPQADITFAETPARRLGPAAPATDVAVTLLAAELVGVARTMLDTAVTYARERVQFGRPIGSFQAVKHRCADMLVELELARSVAEHAARTHDHGGDDPALASSLAHVVATDAARRVTGDAIQVLGGVGITWEHPAHRYYKRAVTSAALWGGRAHRDRLAKLAIDGNDGRSSHAG</sequence>
<reference evidence="8 9" key="1">
    <citation type="submission" date="2021-02" db="EMBL/GenBank/DDBJ databases">
        <title>Actinophytocola xerophila sp. nov., isolated from soil of cotton cropping field.</title>
        <authorList>
            <person name="Huang R."/>
            <person name="Chen X."/>
            <person name="Ge X."/>
            <person name="Liu W."/>
        </authorList>
    </citation>
    <scope>NUCLEOTIDE SEQUENCE [LARGE SCALE GENOMIC DNA]</scope>
    <source>
        <strain evidence="8 9">S1-96</strain>
    </source>
</reference>
<dbReference type="InterPro" id="IPR037069">
    <property type="entry name" value="AcylCoA_DH/ox_N_sf"/>
</dbReference>
<dbReference type="InterPro" id="IPR009100">
    <property type="entry name" value="AcylCoA_DH/oxidase_NM_dom_sf"/>
</dbReference>
<feature type="domain" description="Acyl-CoA dehydrogenase/oxidase N-terminal" evidence="7">
    <location>
        <begin position="18"/>
        <end position="92"/>
    </location>
</feature>
<comment type="cofactor">
    <cofactor evidence="1">
        <name>FAD</name>
        <dbReference type="ChEBI" id="CHEBI:57692"/>
    </cofactor>
</comment>
<evidence type="ECO:0000256" key="2">
    <source>
        <dbReference type="ARBA" id="ARBA00009347"/>
    </source>
</evidence>
<evidence type="ECO:0000259" key="7">
    <source>
        <dbReference type="Pfam" id="PF02771"/>
    </source>
</evidence>
<dbReference type="Pfam" id="PF02771">
    <property type="entry name" value="Acyl-CoA_dh_N"/>
    <property type="match status" value="1"/>
</dbReference>
<name>A0ABT2J6N5_9PSEU</name>
<dbReference type="Pfam" id="PF00441">
    <property type="entry name" value="Acyl-CoA_dh_1"/>
    <property type="match status" value="1"/>
</dbReference>
<keyword evidence="3" id="KW-0285">Flavoprotein</keyword>
<dbReference type="InterPro" id="IPR009075">
    <property type="entry name" value="AcylCo_DH/oxidase_C"/>
</dbReference>
<evidence type="ECO:0000256" key="5">
    <source>
        <dbReference type="ARBA" id="ARBA00023002"/>
    </source>
</evidence>
<proteinExistence type="inferred from homology"/>
<evidence type="ECO:0000313" key="9">
    <source>
        <dbReference type="Proteomes" id="UP001156441"/>
    </source>
</evidence>
<evidence type="ECO:0000256" key="4">
    <source>
        <dbReference type="ARBA" id="ARBA00022827"/>
    </source>
</evidence>
<dbReference type="InterPro" id="IPR013786">
    <property type="entry name" value="AcylCoA_DH/ox_N"/>
</dbReference>
<evidence type="ECO:0000256" key="3">
    <source>
        <dbReference type="ARBA" id="ARBA00022630"/>
    </source>
</evidence>
<dbReference type="PANTHER" id="PTHR43884">
    <property type="entry name" value="ACYL-COA DEHYDROGENASE"/>
    <property type="match status" value="1"/>
</dbReference>
<dbReference type="Gene3D" id="1.10.540.10">
    <property type="entry name" value="Acyl-CoA dehydrogenase/oxidase, N-terminal domain"/>
    <property type="match status" value="1"/>
</dbReference>
<keyword evidence="9" id="KW-1185">Reference proteome</keyword>
<comment type="similarity">
    <text evidence="2">Belongs to the acyl-CoA dehydrogenase family.</text>
</comment>
<protein>
    <submittedName>
        <fullName evidence="8">Acyl-CoA/acyl-ACP dehydrogenase</fullName>
    </submittedName>
</protein>
<dbReference type="InterPro" id="IPR036250">
    <property type="entry name" value="AcylCo_DH-like_C"/>
</dbReference>
<keyword evidence="5" id="KW-0560">Oxidoreductase</keyword>
<dbReference type="Gene3D" id="1.20.140.10">
    <property type="entry name" value="Butyryl-CoA Dehydrogenase, subunit A, domain 3"/>
    <property type="match status" value="1"/>
</dbReference>
<keyword evidence="4" id="KW-0274">FAD</keyword>
<evidence type="ECO:0000259" key="6">
    <source>
        <dbReference type="Pfam" id="PF00441"/>
    </source>
</evidence>
<dbReference type="SUPFAM" id="SSF47203">
    <property type="entry name" value="Acyl-CoA dehydrogenase C-terminal domain-like"/>
    <property type="match status" value="1"/>
</dbReference>
<dbReference type="PANTHER" id="PTHR43884:SF20">
    <property type="entry name" value="ACYL-COA DEHYDROGENASE FADE28"/>
    <property type="match status" value="1"/>
</dbReference>
<dbReference type="EMBL" id="JAFFZE010000009">
    <property type="protein sequence ID" value="MCT2583528.1"/>
    <property type="molecule type" value="Genomic_DNA"/>
</dbReference>